<dbReference type="Proteomes" id="UP000298030">
    <property type="component" value="Unassembled WGS sequence"/>
</dbReference>
<dbReference type="AlphaFoldDB" id="A0A4Y7T0Z3"/>
<sequence length="75" mass="8280">MVAQFCPLHTSLDLSLVFDCAICLWQRWRPIAGTPLAAFHTVAPGKTRLDGALIPFAAPHDLDARSVHWLELNDA</sequence>
<dbReference type="EMBL" id="QPFP01000039">
    <property type="protein sequence ID" value="TEB27608.1"/>
    <property type="molecule type" value="Genomic_DNA"/>
</dbReference>
<accession>A0A4Y7T0Z3</accession>
<reference evidence="1 2" key="1">
    <citation type="journal article" date="2019" name="Nat. Ecol. Evol.">
        <title>Megaphylogeny resolves global patterns of mushroom evolution.</title>
        <authorList>
            <person name="Varga T."/>
            <person name="Krizsan K."/>
            <person name="Foldi C."/>
            <person name="Dima B."/>
            <person name="Sanchez-Garcia M."/>
            <person name="Sanchez-Ramirez S."/>
            <person name="Szollosi G.J."/>
            <person name="Szarkandi J.G."/>
            <person name="Papp V."/>
            <person name="Albert L."/>
            <person name="Andreopoulos W."/>
            <person name="Angelini C."/>
            <person name="Antonin V."/>
            <person name="Barry K.W."/>
            <person name="Bougher N.L."/>
            <person name="Buchanan P."/>
            <person name="Buyck B."/>
            <person name="Bense V."/>
            <person name="Catcheside P."/>
            <person name="Chovatia M."/>
            <person name="Cooper J."/>
            <person name="Damon W."/>
            <person name="Desjardin D."/>
            <person name="Finy P."/>
            <person name="Geml J."/>
            <person name="Haridas S."/>
            <person name="Hughes K."/>
            <person name="Justo A."/>
            <person name="Karasinski D."/>
            <person name="Kautmanova I."/>
            <person name="Kiss B."/>
            <person name="Kocsube S."/>
            <person name="Kotiranta H."/>
            <person name="LaButti K.M."/>
            <person name="Lechner B.E."/>
            <person name="Liimatainen K."/>
            <person name="Lipzen A."/>
            <person name="Lukacs Z."/>
            <person name="Mihaltcheva S."/>
            <person name="Morgado L.N."/>
            <person name="Niskanen T."/>
            <person name="Noordeloos M.E."/>
            <person name="Ohm R.A."/>
            <person name="Ortiz-Santana B."/>
            <person name="Ovrebo C."/>
            <person name="Racz N."/>
            <person name="Riley R."/>
            <person name="Savchenko A."/>
            <person name="Shiryaev A."/>
            <person name="Soop K."/>
            <person name="Spirin V."/>
            <person name="Szebenyi C."/>
            <person name="Tomsovsky M."/>
            <person name="Tulloss R.E."/>
            <person name="Uehling J."/>
            <person name="Grigoriev I.V."/>
            <person name="Vagvolgyi C."/>
            <person name="Papp T."/>
            <person name="Martin F.M."/>
            <person name="Miettinen O."/>
            <person name="Hibbett D.S."/>
            <person name="Nagy L.G."/>
        </authorList>
    </citation>
    <scope>NUCLEOTIDE SEQUENCE [LARGE SCALE GENOMIC DNA]</scope>
    <source>
        <strain evidence="1 2">FP101781</strain>
    </source>
</reference>
<evidence type="ECO:0000313" key="1">
    <source>
        <dbReference type="EMBL" id="TEB27608.1"/>
    </source>
</evidence>
<organism evidence="1 2">
    <name type="scientific">Coprinellus micaceus</name>
    <name type="common">Glistening ink-cap mushroom</name>
    <name type="synonym">Coprinus micaceus</name>
    <dbReference type="NCBI Taxonomy" id="71717"/>
    <lineage>
        <taxon>Eukaryota</taxon>
        <taxon>Fungi</taxon>
        <taxon>Dikarya</taxon>
        <taxon>Basidiomycota</taxon>
        <taxon>Agaricomycotina</taxon>
        <taxon>Agaricomycetes</taxon>
        <taxon>Agaricomycetidae</taxon>
        <taxon>Agaricales</taxon>
        <taxon>Agaricineae</taxon>
        <taxon>Psathyrellaceae</taxon>
        <taxon>Coprinellus</taxon>
    </lineage>
</organism>
<evidence type="ECO:0000313" key="2">
    <source>
        <dbReference type="Proteomes" id="UP000298030"/>
    </source>
</evidence>
<gene>
    <name evidence="1" type="ORF">FA13DRAFT_1736463</name>
</gene>
<protein>
    <submittedName>
        <fullName evidence="1">Uncharacterized protein</fullName>
    </submittedName>
</protein>
<comment type="caution">
    <text evidence="1">The sequence shown here is derived from an EMBL/GenBank/DDBJ whole genome shotgun (WGS) entry which is preliminary data.</text>
</comment>
<keyword evidence="2" id="KW-1185">Reference proteome</keyword>
<proteinExistence type="predicted"/>
<name>A0A4Y7T0Z3_COPMI</name>